<dbReference type="Gene3D" id="3.20.20.70">
    <property type="entry name" value="Aldolase class I"/>
    <property type="match status" value="1"/>
</dbReference>
<evidence type="ECO:0000313" key="8">
    <source>
        <dbReference type="Proteomes" id="UP001165584"/>
    </source>
</evidence>
<dbReference type="Gene3D" id="2.60.40.1180">
    <property type="entry name" value="Golgi alpha-mannosidase II"/>
    <property type="match status" value="1"/>
</dbReference>
<dbReference type="SUPFAM" id="SSF51445">
    <property type="entry name" value="(Trans)glycosidases"/>
    <property type="match status" value="1"/>
</dbReference>
<dbReference type="InterPro" id="IPR013785">
    <property type="entry name" value="Aldolase_TIM"/>
</dbReference>
<evidence type="ECO:0000256" key="2">
    <source>
        <dbReference type="ARBA" id="ARBA00012755"/>
    </source>
</evidence>
<proteinExistence type="predicted"/>
<dbReference type="Pfam" id="PF16875">
    <property type="entry name" value="Glyco_hydro_36N"/>
    <property type="match status" value="1"/>
</dbReference>
<dbReference type="InterPro" id="IPR013780">
    <property type="entry name" value="Glyco_hydro_b"/>
</dbReference>
<dbReference type="Pfam" id="PF02065">
    <property type="entry name" value="Melibiase"/>
    <property type="match status" value="1"/>
</dbReference>
<dbReference type="InterPro" id="IPR038417">
    <property type="entry name" value="Alpga-gal_N_sf"/>
</dbReference>
<dbReference type="PRINTS" id="PR00743">
    <property type="entry name" value="GLHYDRLASE36"/>
</dbReference>
<dbReference type="PROSITE" id="PS00512">
    <property type="entry name" value="ALPHA_GALACTOSIDASE"/>
    <property type="match status" value="1"/>
</dbReference>
<evidence type="ECO:0000259" key="5">
    <source>
        <dbReference type="Pfam" id="PF16874"/>
    </source>
</evidence>
<dbReference type="Pfam" id="PF16874">
    <property type="entry name" value="Glyco_hydro_36C"/>
    <property type="match status" value="1"/>
</dbReference>
<evidence type="ECO:0000259" key="6">
    <source>
        <dbReference type="Pfam" id="PF16875"/>
    </source>
</evidence>
<dbReference type="InterPro" id="IPR017853">
    <property type="entry name" value="GH"/>
</dbReference>
<dbReference type="InterPro" id="IPR050985">
    <property type="entry name" value="Alpha-glycosidase_related"/>
</dbReference>
<dbReference type="Proteomes" id="UP001165584">
    <property type="component" value="Unassembled WGS sequence"/>
</dbReference>
<evidence type="ECO:0000313" key="7">
    <source>
        <dbReference type="EMBL" id="MCS5720351.1"/>
    </source>
</evidence>
<comment type="caution">
    <text evidence="7">The sequence shown here is derived from an EMBL/GenBank/DDBJ whole genome shotgun (WGS) entry which is preliminary data.</text>
</comment>
<feature type="domain" description="Glycosyl hydrolase family 36 N-terminal" evidence="6">
    <location>
        <begin position="35"/>
        <end position="265"/>
    </location>
</feature>
<dbReference type="EMBL" id="JANLCM010000004">
    <property type="protein sequence ID" value="MCS5720351.1"/>
    <property type="molecule type" value="Genomic_DNA"/>
</dbReference>
<evidence type="ECO:0000256" key="4">
    <source>
        <dbReference type="ARBA" id="ARBA00023295"/>
    </source>
</evidence>
<dbReference type="PANTHER" id="PTHR43053:SF3">
    <property type="entry name" value="ALPHA-GALACTOSIDASE C-RELATED"/>
    <property type="match status" value="1"/>
</dbReference>
<protein>
    <recommendedName>
        <fullName evidence="2">alpha-galactosidase</fullName>
        <ecNumber evidence="2">3.2.1.22</ecNumber>
    </recommendedName>
</protein>
<name>A0ABT2GW27_9MICO</name>
<dbReference type="InterPro" id="IPR031705">
    <property type="entry name" value="Glyco_hydro_36_C"/>
</dbReference>
<dbReference type="PANTHER" id="PTHR43053">
    <property type="entry name" value="GLYCOSIDASE FAMILY 31"/>
    <property type="match status" value="1"/>
</dbReference>
<dbReference type="RefSeq" id="WP_259510715.1">
    <property type="nucleotide sequence ID" value="NZ_JANLCM010000004.1"/>
</dbReference>
<dbReference type="CDD" id="cd14791">
    <property type="entry name" value="GH36"/>
    <property type="match status" value="1"/>
</dbReference>
<reference evidence="7" key="1">
    <citation type="submission" date="2022-08" db="EMBL/GenBank/DDBJ databases">
        <authorList>
            <person name="Deng Y."/>
            <person name="Han X.-F."/>
            <person name="Zhang Y.-Q."/>
        </authorList>
    </citation>
    <scope>NUCLEOTIDE SEQUENCE</scope>
    <source>
        <strain evidence="7">CPCC 205763</strain>
    </source>
</reference>
<evidence type="ECO:0000256" key="1">
    <source>
        <dbReference type="ARBA" id="ARBA00001255"/>
    </source>
</evidence>
<dbReference type="InterPro" id="IPR031704">
    <property type="entry name" value="Glyco_hydro_36_N"/>
</dbReference>
<gene>
    <name evidence="7" type="ORF">N1027_19675</name>
</gene>
<evidence type="ECO:0000256" key="3">
    <source>
        <dbReference type="ARBA" id="ARBA00022801"/>
    </source>
</evidence>
<keyword evidence="3" id="KW-0378">Hydrolase</keyword>
<keyword evidence="4" id="KW-0326">Glycosidase</keyword>
<organism evidence="7 8">
    <name type="scientific">Herbiconiux aconitum</name>
    <dbReference type="NCBI Taxonomy" id="2970913"/>
    <lineage>
        <taxon>Bacteria</taxon>
        <taxon>Bacillati</taxon>
        <taxon>Actinomycetota</taxon>
        <taxon>Actinomycetes</taxon>
        <taxon>Micrococcales</taxon>
        <taxon>Microbacteriaceae</taxon>
        <taxon>Herbiconiux</taxon>
    </lineage>
</organism>
<feature type="domain" description="Glycosyl hydrolase family 36 C-terminal" evidence="5">
    <location>
        <begin position="624"/>
        <end position="712"/>
    </location>
</feature>
<dbReference type="Gene3D" id="2.70.98.60">
    <property type="entry name" value="alpha-galactosidase from lactobacil brevis"/>
    <property type="match status" value="1"/>
</dbReference>
<dbReference type="EC" id="3.2.1.22" evidence="2"/>
<accession>A0ABT2GW27</accession>
<sequence>MGIESEENTIPDNVGVEHLRGGGTSVVVDLGDGRLPRILHWGRDLGELGAAELEQLRTITRPTVGDSAVTYPQPVPVLPQLAEGWLGRPGITGNRGGRAFAPLFRDAVHTVTAGSVRTVAADPESQLTLTVLLELGPHGVLTLQAELQNDGASSYALDGVELALPVPDKADEILDLTGRWALERVPQRHPFPIGSWVRESRGGKPGLDHSTVFAAGETGFGFERGQVWAVHLGWSGNQVLAAERMPAGSRHLRAGELLLSGEFSLEAGESYRSPVLYGSWGEGLNDLSDRFHRMIRARPDHPAGPRPVLSNTWEAVYFDHDLDTLKAFADRSAELGIERFVLDDGWFLGRRDDTTSLGDWEVDPEVWPQGLDPLAEHVHGLGLQFGLWFEPEMVNLDSELARAHPEWIFDGGHGAGLPSRYQHVLDLSHPDAFAQVLEQVSTLVDRLGIDFIKWDHNRYLTDAGHSDSGRAGVHDQVLAAYAMMDELRRRHPALEIESCASGGGRIDLGVLARTDRVWPSDCNDPHDRIDIQRWTSLLLPPELQGTHIGAEESHTTHRVATLDFRASTAFWGNLGVELDLAAIDPETFARVSEWVDAHKRFRPLLHSGRVVRADTVPEIRVDGVVAHDLREAVFSFTMLGRPAAWPPPRLRLPGLDPNRRYTVRQLAPGRDVPAGQQPPWLAVGVTVSGSVLDELGLEAPSLDPDRTVLFHLVEA</sequence>
<dbReference type="InterPro" id="IPR000111">
    <property type="entry name" value="Glyco_hydro_27/36_CS"/>
</dbReference>
<dbReference type="InterPro" id="IPR002252">
    <property type="entry name" value="Glyco_hydro_36"/>
</dbReference>
<keyword evidence="8" id="KW-1185">Reference proteome</keyword>
<comment type="catalytic activity">
    <reaction evidence="1">
        <text>Hydrolysis of terminal, non-reducing alpha-D-galactose residues in alpha-D-galactosides, including galactose oligosaccharides, galactomannans and galactolipids.</text>
        <dbReference type="EC" id="3.2.1.22"/>
    </reaction>
</comment>